<dbReference type="Pfam" id="PF01588">
    <property type="entry name" value="tRNA_bind"/>
    <property type="match status" value="1"/>
</dbReference>
<dbReference type="EMBL" id="KV454215">
    <property type="protein sequence ID" value="ODQ56917.1"/>
    <property type="molecule type" value="Genomic_DNA"/>
</dbReference>
<accession>A0A1E3NWG8</accession>
<organism evidence="5 6">
    <name type="scientific">Wickerhamomyces anomalus (strain ATCC 58044 / CBS 1984 / NCYC 433 / NRRL Y-366-8)</name>
    <name type="common">Yeast</name>
    <name type="synonym">Hansenula anomala</name>
    <dbReference type="NCBI Taxonomy" id="683960"/>
    <lineage>
        <taxon>Eukaryota</taxon>
        <taxon>Fungi</taxon>
        <taxon>Dikarya</taxon>
        <taxon>Ascomycota</taxon>
        <taxon>Saccharomycotina</taxon>
        <taxon>Saccharomycetes</taxon>
        <taxon>Phaffomycetales</taxon>
        <taxon>Wickerhamomycetaceae</taxon>
        <taxon>Wickerhamomyces</taxon>
    </lineage>
</organism>
<evidence type="ECO:0000313" key="5">
    <source>
        <dbReference type="EMBL" id="ODQ56917.1"/>
    </source>
</evidence>
<gene>
    <name evidence="5" type="ORF">WICANDRAFT_36707</name>
</gene>
<dbReference type="PANTHER" id="PTHR11586">
    <property type="entry name" value="TRNA-AMINOACYLATION COFACTOR ARC1 FAMILY MEMBER"/>
    <property type="match status" value="1"/>
</dbReference>
<reference evidence="5 6" key="1">
    <citation type="journal article" date="2016" name="Proc. Natl. Acad. Sci. U.S.A.">
        <title>Comparative genomics of biotechnologically important yeasts.</title>
        <authorList>
            <person name="Riley R."/>
            <person name="Haridas S."/>
            <person name="Wolfe K.H."/>
            <person name="Lopes M.R."/>
            <person name="Hittinger C.T."/>
            <person name="Goeker M."/>
            <person name="Salamov A.A."/>
            <person name="Wisecaver J.H."/>
            <person name="Long T.M."/>
            <person name="Calvey C.H."/>
            <person name="Aerts A.L."/>
            <person name="Barry K.W."/>
            <person name="Choi C."/>
            <person name="Clum A."/>
            <person name="Coughlan A.Y."/>
            <person name="Deshpande S."/>
            <person name="Douglass A.P."/>
            <person name="Hanson S.J."/>
            <person name="Klenk H.-P."/>
            <person name="LaButti K.M."/>
            <person name="Lapidus A."/>
            <person name="Lindquist E.A."/>
            <person name="Lipzen A.M."/>
            <person name="Meier-Kolthoff J.P."/>
            <person name="Ohm R.A."/>
            <person name="Otillar R.P."/>
            <person name="Pangilinan J.L."/>
            <person name="Peng Y."/>
            <person name="Rokas A."/>
            <person name="Rosa C.A."/>
            <person name="Scheuner C."/>
            <person name="Sibirny A.A."/>
            <person name="Slot J.C."/>
            <person name="Stielow J.B."/>
            <person name="Sun H."/>
            <person name="Kurtzman C.P."/>
            <person name="Blackwell M."/>
            <person name="Grigoriev I.V."/>
            <person name="Jeffries T.W."/>
        </authorList>
    </citation>
    <scope>NUCLEOTIDE SEQUENCE [LARGE SCALE GENOMIC DNA]</scope>
    <source>
        <strain evidence="6">ATCC 58044 / CBS 1984 / NCYC 433 / NRRL Y-366-8</strain>
    </source>
</reference>
<evidence type="ECO:0000313" key="6">
    <source>
        <dbReference type="Proteomes" id="UP000094112"/>
    </source>
</evidence>
<sequence length="176" mass="19760">NQESIKPSVLELKVGQIRECNKHPDADKLYVSKIFTSDAEDATPLTVCSGLVNFVDREELLGRRVVLLTNLKPSKMRGIKSEAMILASENDDASKVEVVHPPVSSAVGELLHFKPFVPEGKPTRLKIKIWEEIQTKLLTDNEGKLIFKDSEQEYRLSGANPDDFAFVDNLRNTIVR</sequence>
<protein>
    <recommendedName>
        <fullName evidence="4">tRNA-binding domain-containing protein</fullName>
    </recommendedName>
</protein>
<dbReference type="InterPro" id="IPR012340">
    <property type="entry name" value="NA-bd_OB-fold"/>
</dbReference>
<dbReference type="RefSeq" id="XP_019036124.1">
    <property type="nucleotide sequence ID" value="XM_019182459.1"/>
</dbReference>
<dbReference type="CDD" id="cd02799">
    <property type="entry name" value="tRNA_bind_EMAP-II_like"/>
    <property type="match status" value="1"/>
</dbReference>
<evidence type="ECO:0000256" key="1">
    <source>
        <dbReference type="ARBA" id="ARBA00022555"/>
    </source>
</evidence>
<dbReference type="Gene3D" id="2.40.50.140">
    <property type="entry name" value="Nucleic acid-binding proteins"/>
    <property type="match status" value="1"/>
</dbReference>
<name>A0A1E3NWG8_WICAA</name>
<dbReference type="Proteomes" id="UP000094112">
    <property type="component" value="Unassembled WGS sequence"/>
</dbReference>
<dbReference type="InterPro" id="IPR002547">
    <property type="entry name" value="tRNA-bd_dom"/>
</dbReference>
<keyword evidence="1 3" id="KW-0820">tRNA-binding</keyword>
<keyword evidence="6" id="KW-1185">Reference proteome</keyword>
<dbReference type="PROSITE" id="PS50886">
    <property type="entry name" value="TRBD"/>
    <property type="match status" value="1"/>
</dbReference>
<dbReference type="AlphaFoldDB" id="A0A1E3NWG8"/>
<evidence type="ECO:0000256" key="3">
    <source>
        <dbReference type="PROSITE-ProRule" id="PRU00209"/>
    </source>
</evidence>
<evidence type="ECO:0000256" key="2">
    <source>
        <dbReference type="ARBA" id="ARBA00022884"/>
    </source>
</evidence>
<dbReference type="InterPro" id="IPR051270">
    <property type="entry name" value="Tyrosine-tRNA_ligase_regulator"/>
</dbReference>
<dbReference type="STRING" id="683960.A0A1E3NWG8"/>
<dbReference type="GO" id="GO:0000049">
    <property type="term" value="F:tRNA binding"/>
    <property type="evidence" value="ECO:0007669"/>
    <property type="project" value="UniProtKB-UniRule"/>
</dbReference>
<dbReference type="OrthoDB" id="19141at2759"/>
<proteinExistence type="predicted"/>
<dbReference type="SUPFAM" id="SSF50249">
    <property type="entry name" value="Nucleic acid-binding proteins"/>
    <property type="match status" value="1"/>
</dbReference>
<feature type="domain" description="TRNA-binding" evidence="4">
    <location>
        <begin position="6"/>
        <end position="112"/>
    </location>
</feature>
<evidence type="ECO:0000259" key="4">
    <source>
        <dbReference type="PROSITE" id="PS50886"/>
    </source>
</evidence>
<dbReference type="GeneID" id="30199705"/>
<keyword evidence="2 3" id="KW-0694">RNA-binding</keyword>
<feature type="non-terminal residue" evidence="5">
    <location>
        <position position="1"/>
    </location>
</feature>
<dbReference type="PANTHER" id="PTHR11586:SF33">
    <property type="entry name" value="AMINOACYL TRNA SYNTHASE COMPLEX-INTERACTING MULTIFUNCTIONAL PROTEIN 1"/>
    <property type="match status" value="1"/>
</dbReference>